<accession>A0A7R9R1K6</accession>
<gene>
    <name evidence="1" type="ORF">ONB1V03_LOCUS23094</name>
</gene>
<reference evidence="1" key="1">
    <citation type="submission" date="2020-11" db="EMBL/GenBank/DDBJ databases">
        <authorList>
            <person name="Tran Van P."/>
        </authorList>
    </citation>
    <scope>NUCLEOTIDE SEQUENCE</scope>
</reference>
<dbReference type="EMBL" id="OC970769">
    <property type="protein sequence ID" value="CAD7666818.1"/>
    <property type="molecule type" value="Genomic_DNA"/>
</dbReference>
<proteinExistence type="predicted"/>
<protein>
    <submittedName>
        <fullName evidence="1">Uncharacterized protein</fullName>
    </submittedName>
</protein>
<keyword evidence="2" id="KW-1185">Reference proteome</keyword>
<dbReference type="EMBL" id="CAJPVJ010055944">
    <property type="protein sequence ID" value="CAG2183674.1"/>
    <property type="molecule type" value="Genomic_DNA"/>
</dbReference>
<organism evidence="1">
    <name type="scientific">Oppiella nova</name>
    <dbReference type="NCBI Taxonomy" id="334625"/>
    <lineage>
        <taxon>Eukaryota</taxon>
        <taxon>Metazoa</taxon>
        <taxon>Ecdysozoa</taxon>
        <taxon>Arthropoda</taxon>
        <taxon>Chelicerata</taxon>
        <taxon>Arachnida</taxon>
        <taxon>Acari</taxon>
        <taxon>Acariformes</taxon>
        <taxon>Sarcoptiformes</taxon>
        <taxon>Oribatida</taxon>
        <taxon>Brachypylina</taxon>
        <taxon>Oppioidea</taxon>
        <taxon>Oppiidae</taxon>
        <taxon>Oppiella</taxon>
    </lineage>
</organism>
<evidence type="ECO:0000313" key="1">
    <source>
        <dbReference type="EMBL" id="CAD7666818.1"/>
    </source>
</evidence>
<name>A0A7R9R1K6_9ACAR</name>
<evidence type="ECO:0000313" key="2">
    <source>
        <dbReference type="Proteomes" id="UP000728032"/>
    </source>
</evidence>
<dbReference type="Proteomes" id="UP000728032">
    <property type="component" value="Unassembled WGS sequence"/>
</dbReference>
<sequence>MYCRQSSDERRLAFAATAGTVAQISARRPLGLRAAAGRRLLLPTRGLRHRLLPAHVSARHQFLRLRAHREGYVESQIWHLRQLLPRDRTADDRK</sequence>
<dbReference type="AlphaFoldDB" id="A0A7R9R1K6"/>